<feature type="compositionally biased region" description="Polar residues" evidence="1">
    <location>
        <begin position="1"/>
        <end position="17"/>
    </location>
</feature>
<dbReference type="AlphaFoldDB" id="A0A1N7MDD4"/>
<dbReference type="RefSeq" id="WP_076484773.1">
    <property type="nucleotide sequence ID" value="NZ_FTOG01000005.1"/>
</dbReference>
<feature type="region of interest" description="Disordered" evidence="1">
    <location>
        <begin position="226"/>
        <end position="308"/>
    </location>
</feature>
<dbReference type="STRING" id="453582.SAMN05421580_105277"/>
<dbReference type="EMBL" id="FTOG01000005">
    <property type="protein sequence ID" value="SIS84021.1"/>
    <property type="molecule type" value="Genomic_DNA"/>
</dbReference>
<dbReference type="OrthoDB" id="2664633at2"/>
<proteinExistence type="predicted"/>
<protein>
    <submittedName>
        <fullName evidence="2">Uncharacterized protein</fullName>
    </submittedName>
</protein>
<dbReference type="Proteomes" id="UP000186221">
    <property type="component" value="Unassembled WGS sequence"/>
</dbReference>
<evidence type="ECO:0000256" key="1">
    <source>
        <dbReference type="SAM" id="MobiDB-lite"/>
    </source>
</evidence>
<sequence>MGGSPLSGQGALTSAGSSPGAGLDLTDNAHTDNSCSVASYTADKFYEYVAVAEMLYTLATDKAAREQLFAELRGSALGRYLGAPRGEAIYQTYEFLKEKWFGDPIEAERHRQLGIDAVDEWQASQEELYAAIADSLMNIYEEFKRRFTQCGMLYGFATLGVDGTFFLGELAIGAGIAGVTAKALKSMKFVVSRLKDGSVVVRATTAGGGKLERTFTKEALEAKYGKPDDNHFGSLEHDTNREIPDKSADDLLKEKRTKEAAEAKARRQDEHPDGSYRDPVDPKGVRRAADGEAIIQDRDGNWTRVSDMPRRDNVYTGRWGETTADRYATEQGWEKINGPSTTMDSPFTGPNRIDAIYRDPGPPPRYIVSDAKALGAKQGTTKDDVLQMSKQWIEERLGKAGLSRADMRALQQGKYDPVLLKVDKNGNVTEVWLDKDGMPASTPTWRKQ</sequence>
<accession>A0A1N7MDD4</accession>
<organism evidence="2 3">
    <name type="scientific">Rhodobacter aestuarii</name>
    <dbReference type="NCBI Taxonomy" id="453582"/>
    <lineage>
        <taxon>Bacteria</taxon>
        <taxon>Pseudomonadati</taxon>
        <taxon>Pseudomonadota</taxon>
        <taxon>Alphaproteobacteria</taxon>
        <taxon>Rhodobacterales</taxon>
        <taxon>Rhodobacter group</taxon>
        <taxon>Rhodobacter</taxon>
    </lineage>
</organism>
<evidence type="ECO:0000313" key="3">
    <source>
        <dbReference type="Proteomes" id="UP000186221"/>
    </source>
</evidence>
<reference evidence="3" key="1">
    <citation type="submission" date="2017-01" db="EMBL/GenBank/DDBJ databases">
        <authorList>
            <person name="Varghese N."/>
            <person name="Submissions S."/>
        </authorList>
    </citation>
    <scope>NUCLEOTIDE SEQUENCE [LARGE SCALE GENOMIC DNA]</scope>
    <source>
        <strain evidence="3">DSM 19945</strain>
    </source>
</reference>
<feature type="region of interest" description="Disordered" evidence="1">
    <location>
        <begin position="1"/>
        <end position="25"/>
    </location>
</feature>
<evidence type="ECO:0000313" key="2">
    <source>
        <dbReference type="EMBL" id="SIS84021.1"/>
    </source>
</evidence>
<gene>
    <name evidence="2" type="ORF">SAMN05421580_105277</name>
</gene>
<name>A0A1N7MDD4_9RHOB</name>
<keyword evidence="3" id="KW-1185">Reference proteome</keyword>